<evidence type="ECO:0000313" key="1">
    <source>
        <dbReference type="EMBL" id="ROP26908.1"/>
    </source>
</evidence>
<protein>
    <submittedName>
        <fullName evidence="1">Uncharacterized protein</fullName>
    </submittedName>
</protein>
<dbReference type="Proteomes" id="UP000276232">
    <property type="component" value="Unassembled WGS sequence"/>
</dbReference>
<organism evidence="1 2">
    <name type="scientific">Pseudokineococcus lusitanus</name>
    <dbReference type="NCBI Taxonomy" id="763993"/>
    <lineage>
        <taxon>Bacteria</taxon>
        <taxon>Bacillati</taxon>
        <taxon>Actinomycetota</taxon>
        <taxon>Actinomycetes</taxon>
        <taxon>Kineosporiales</taxon>
        <taxon>Kineosporiaceae</taxon>
        <taxon>Pseudokineococcus</taxon>
    </lineage>
</organism>
<dbReference type="AlphaFoldDB" id="A0A3N1G9Q6"/>
<keyword evidence="2" id="KW-1185">Reference proteome</keyword>
<dbReference type="EMBL" id="RJKN01000009">
    <property type="protein sequence ID" value="ROP26908.1"/>
    <property type="molecule type" value="Genomic_DNA"/>
</dbReference>
<sequence>MGARGRDGRRTGTALVVGLLLVPTACSDGVPGPSSGPGTAVPDPGADLVVEVLQPRSAVAAGGMVLRVVPTGTTPLVVRGAALTGGPLVDGARWEADDGPRRVRPGRALQLDLGSPATGCPAASAGPVVAHLEVGGEGSDDAVTVDLVPGDPHDLLARTAATACRAEEVAAVAAVRLDAVEPPAAAEDPAVVVVRVDPEPDGRGTLDVRAVGSTPLVSPVGPDGRPATTAPVGARVAAGDEPLLLRVPVVPTRCDAHALAEDKVGTLVPLEVAVDDGPAGRLLLPVTPDVAADLVGWVARRCGLAG</sequence>
<proteinExistence type="predicted"/>
<dbReference type="RefSeq" id="WP_123381200.1">
    <property type="nucleotide sequence ID" value="NZ_RJKN01000009.1"/>
</dbReference>
<comment type="caution">
    <text evidence="1">The sequence shown here is derived from an EMBL/GenBank/DDBJ whole genome shotgun (WGS) entry which is preliminary data.</text>
</comment>
<name>A0A3N1G9Q6_9ACTN</name>
<dbReference type="OrthoDB" id="3784033at2"/>
<gene>
    <name evidence="1" type="ORF">EDC03_3145</name>
</gene>
<reference evidence="1 2" key="1">
    <citation type="journal article" date="2015" name="Stand. Genomic Sci.">
        <title>Genomic Encyclopedia of Bacterial and Archaeal Type Strains, Phase III: the genomes of soil and plant-associated and newly described type strains.</title>
        <authorList>
            <person name="Whitman W.B."/>
            <person name="Woyke T."/>
            <person name="Klenk H.P."/>
            <person name="Zhou Y."/>
            <person name="Lilburn T.G."/>
            <person name="Beck B.J."/>
            <person name="De Vos P."/>
            <person name="Vandamme P."/>
            <person name="Eisen J.A."/>
            <person name="Garrity G."/>
            <person name="Hugenholtz P."/>
            <person name="Kyrpides N.C."/>
        </authorList>
    </citation>
    <scope>NUCLEOTIDE SEQUENCE [LARGE SCALE GENOMIC DNA]</scope>
    <source>
        <strain evidence="1 2">CECT 7306</strain>
    </source>
</reference>
<accession>A0A3N1G9Q6</accession>
<evidence type="ECO:0000313" key="2">
    <source>
        <dbReference type="Proteomes" id="UP000276232"/>
    </source>
</evidence>
<dbReference type="InParanoid" id="A0A3N1G9Q6"/>